<feature type="domain" description="Enoyl reductase (ER)" evidence="1">
    <location>
        <begin position="44"/>
        <end position="331"/>
    </location>
</feature>
<accession>A0A1Y2C9G4</accession>
<dbReference type="GO" id="GO:0016651">
    <property type="term" value="F:oxidoreductase activity, acting on NAD(P)H"/>
    <property type="evidence" value="ECO:0007669"/>
    <property type="project" value="InterPro"/>
</dbReference>
<dbReference type="AlphaFoldDB" id="A0A1Y2C9G4"/>
<proteinExistence type="predicted"/>
<dbReference type="InterPro" id="IPR013149">
    <property type="entry name" value="ADH-like_C"/>
</dbReference>
<dbReference type="PANTHER" id="PTHR45348">
    <property type="entry name" value="HYPOTHETICAL OXIDOREDUCTASE (EUROFUNG)"/>
    <property type="match status" value="1"/>
</dbReference>
<dbReference type="PANTHER" id="PTHR45348:SF2">
    <property type="entry name" value="ZINC-TYPE ALCOHOL DEHYDROGENASE-LIKE PROTEIN C2E1P3.01"/>
    <property type="match status" value="1"/>
</dbReference>
<dbReference type="OrthoDB" id="3233595at2759"/>
<dbReference type="SUPFAM" id="SSF51735">
    <property type="entry name" value="NAD(P)-binding Rossmann-fold domains"/>
    <property type="match status" value="1"/>
</dbReference>
<dbReference type="InterPro" id="IPR047122">
    <property type="entry name" value="Trans-enoyl_RdTase-like"/>
</dbReference>
<keyword evidence="3" id="KW-1185">Reference proteome</keyword>
<dbReference type="Gene3D" id="3.40.50.720">
    <property type="entry name" value="NAD(P)-binding Rossmann-like Domain"/>
    <property type="match status" value="1"/>
</dbReference>
<dbReference type="InterPro" id="IPR036291">
    <property type="entry name" value="NAD(P)-bd_dom_sf"/>
</dbReference>
<dbReference type="Gene3D" id="3.90.180.10">
    <property type="entry name" value="Medium-chain alcohol dehydrogenases, catalytic domain"/>
    <property type="match status" value="2"/>
</dbReference>
<sequence>MVGVLLSLVHTRFLQRQTLQWAHETAQAAFWLKENDHSNVQHPTHPIQETWPQELISSEIPTPNPGEVVVLVDSAGLNPVDHLIARFGILVTEFPTVMGSDGAGIITAVSPEVTALKVGDRVFFQAFIGRARTSSFQQELKLAAPWTADAVEKNQGKTFLFGVDLLLLVIWLAALAGVKVIVTASPQYHDLLKSIGATHTIDYKAPNVVDQIRALTDGKLTHAFTTAGPGTQATFDSLSTTEESHLVIINPADIQGAESFPNRHVTFGSGSSQDYGLSAALWGFVSQALKDGKIIPQATRVIGGLDKIVAAQEDQIAGKVSSVKLIAKPVLSHLA</sequence>
<name>A0A1Y2C9G4_9FUNG</name>
<comment type="caution">
    <text evidence="2">The sequence shown here is derived from an EMBL/GenBank/DDBJ whole genome shotgun (WGS) entry which is preliminary data.</text>
</comment>
<dbReference type="InterPro" id="IPR011032">
    <property type="entry name" value="GroES-like_sf"/>
</dbReference>
<dbReference type="Pfam" id="PF00107">
    <property type="entry name" value="ADH_zinc_N"/>
    <property type="match status" value="1"/>
</dbReference>
<gene>
    <name evidence="2" type="ORF">BCR33DRAFT_738427</name>
</gene>
<dbReference type="EMBL" id="MCGO01000024">
    <property type="protein sequence ID" value="ORY43680.1"/>
    <property type="molecule type" value="Genomic_DNA"/>
</dbReference>
<dbReference type="Proteomes" id="UP000193642">
    <property type="component" value="Unassembled WGS sequence"/>
</dbReference>
<dbReference type="Pfam" id="PF08240">
    <property type="entry name" value="ADH_N"/>
    <property type="match status" value="1"/>
</dbReference>
<dbReference type="SUPFAM" id="SSF50129">
    <property type="entry name" value="GroES-like"/>
    <property type="match status" value="1"/>
</dbReference>
<organism evidence="2 3">
    <name type="scientific">Rhizoclosmatium globosum</name>
    <dbReference type="NCBI Taxonomy" id="329046"/>
    <lineage>
        <taxon>Eukaryota</taxon>
        <taxon>Fungi</taxon>
        <taxon>Fungi incertae sedis</taxon>
        <taxon>Chytridiomycota</taxon>
        <taxon>Chytridiomycota incertae sedis</taxon>
        <taxon>Chytridiomycetes</taxon>
        <taxon>Chytridiales</taxon>
        <taxon>Chytriomycetaceae</taxon>
        <taxon>Rhizoclosmatium</taxon>
    </lineage>
</organism>
<dbReference type="InterPro" id="IPR013154">
    <property type="entry name" value="ADH-like_N"/>
</dbReference>
<protein>
    <submittedName>
        <fullName evidence="2">GroES-like protein</fullName>
    </submittedName>
</protein>
<dbReference type="STRING" id="329046.A0A1Y2C9G4"/>
<evidence type="ECO:0000259" key="1">
    <source>
        <dbReference type="SMART" id="SM00829"/>
    </source>
</evidence>
<dbReference type="InterPro" id="IPR020843">
    <property type="entry name" value="ER"/>
</dbReference>
<evidence type="ECO:0000313" key="3">
    <source>
        <dbReference type="Proteomes" id="UP000193642"/>
    </source>
</evidence>
<reference evidence="2 3" key="1">
    <citation type="submission" date="2016-07" db="EMBL/GenBank/DDBJ databases">
        <title>Pervasive Adenine N6-methylation of Active Genes in Fungi.</title>
        <authorList>
            <consortium name="DOE Joint Genome Institute"/>
            <person name="Mondo S.J."/>
            <person name="Dannebaum R.O."/>
            <person name="Kuo R.C."/>
            <person name="Labutti K."/>
            <person name="Haridas S."/>
            <person name="Kuo A."/>
            <person name="Salamov A."/>
            <person name="Ahrendt S.R."/>
            <person name="Lipzen A."/>
            <person name="Sullivan W."/>
            <person name="Andreopoulos W.B."/>
            <person name="Clum A."/>
            <person name="Lindquist E."/>
            <person name="Daum C."/>
            <person name="Ramamoorthy G.K."/>
            <person name="Gryganskyi A."/>
            <person name="Culley D."/>
            <person name="Magnuson J.K."/>
            <person name="James T.Y."/>
            <person name="O'Malley M.A."/>
            <person name="Stajich J.E."/>
            <person name="Spatafora J.W."/>
            <person name="Visel A."/>
            <person name="Grigoriev I.V."/>
        </authorList>
    </citation>
    <scope>NUCLEOTIDE SEQUENCE [LARGE SCALE GENOMIC DNA]</scope>
    <source>
        <strain evidence="2 3">JEL800</strain>
    </source>
</reference>
<dbReference type="SMART" id="SM00829">
    <property type="entry name" value="PKS_ER"/>
    <property type="match status" value="1"/>
</dbReference>
<evidence type="ECO:0000313" key="2">
    <source>
        <dbReference type="EMBL" id="ORY43680.1"/>
    </source>
</evidence>